<evidence type="ECO:0000313" key="2">
    <source>
        <dbReference type="EMBL" id="OIT04307.1"/>
    </source>
</evidence>
<reference evidence="2" key="1">
    <citation type="submission" date="2016-11" db="EMBL/GenBank/DDBJ databases">
        <title>The genome of Nicotiana attenuata.</title>
        <authorList>
            <person name="Xu S."/>
            <person name="Brockmoeller T."/>
            <person name="Gaquerel E."/>
            <person name="Navarro A."/>
            <person name="Kuhl H."/>
            <person name="Gase K."/>
            <person name="Ling Z."/>
            <person name="Zhou W."/>
            <person name="Kreitzer C."/>
            <person name="Stanke M."/>
            <person name="Tang H."/>
            <person name="Lyons E."/>
            <person name="Pandey P."/>
            <person name="Pandey S.P."/>
            <person name="Timmermann B."/>
            <person name="Baldwin I.T."/>
        </authorList>
    </citation>
    <scope>NUCLEOTIDE SEQUENCE [LARGE SCALE GENOMIC DNA]</scope>
    <source>
        <strain evidence="2">UT</strain>
    </source>
</reference>
<evidence type="ECO:0000256" key="1">
    <source>
        <dbReference type="SAM" id="MobiDB-lite"/>
    </source>
</evidence>
<keyword evidence="3" id="KW-1185">Reference proteome</keyword>
<comment type="caution">
    <text evidence="2">The sequence shown here is derived from an EMBL/GenBank/DDBJ whole genome shotgun (WGS) entry which is preliminary data.</text>
</comment>
<accession>A0A1J6IZY0</accession>
<feature type="compositionally biased region" description="Basic and acidic residues" evidence="1">
    <location>
        <begin position="43"/>
        <end position="59"/>
    </location>
</feature>
<feature type="compositionally biased region" description="Basic and acidic residues" evidence="1">
    <location>
        <begin position="11"/>
        <end position="29"/>
    </location>
</feature>
<feature type="compositionally biased region" description="Basic residues" evidence="1">
    <location>
        <begin position="30"/>
        <end position="42"/>
    </location>
</feature>
<dbReference type="SMR" id="A0A1J6IZY0"/>
<organism evidence="2 3">
    <name type="scientific">Nicotiana attenuata</name>
    <name type="common">Coyote tobacco</name>
    <dbReference type="NCBI Taxonomy" id="49451"/>
    <lineage>
        <taxon>Eukaryota</taxon>
        <taxon>Viridiplantae</taxon>
        <taxon>Streptophyta</taxon>
        <taxon>Embryophyta</taxon>
        <taxon>Tracheophyta</taxon>
        <taxon>Spermatophyta</taxon>
        <taxon>Magnoliopsida</taxon>
        <taxon>eudicotyledons</taxon>
        <taxon>Gunneridae</taxon>
        <taxon>Pentapetalae</taxon>
        <taxon>asterids</taxon>
        <taxon>lamiids</taxon>
        <taxon>Solanales</taxon>
        <taxon>Solanaceae</taxon>
        <taxon>Nicotianoideae</taxon>
        <taxon>Nicotianeae</taxon>
        <taxon>Nicotiana</taxon>
    </lineage>
</organism>
<dbReference type="Gramene" id="OIT04307">
    <property type="protein sequence ID" value="OIT04307"/>
    <property type="gene ID" value="A4A49_20300"/>
</dbReference>
<sequence>MDVIKKPTRNHVGEDGKPPPKKPPIDRCIIKHSKRERTKKRHDTNESKTLEVDTKDNKQSIESPIKTQARARLHSQIGQVRSQFKPRREIQGYLHQRSRK</sequence>
<gene>
    <name evidence="2" type="ORF">A4A49_20300</name>
</gene>
<feature type="region of interest" description="Disordered" evidence="1">
    <location>
        <begin position="1"/>
        <end position="100"/>
    </location>
</feature>
<proteinExistence type="predicted"/>
<evidence type="ECO:0000313" key="3">
    <source>
        <dbReference type="Proteomes" id="UP000187609"/>
    </source>
</evidence>
<dbReference type="AlphaFoldDB" id="A0A1J6IZY0"/>
<protein>
    <submittedName>
        <fullName evidence="2">Uncharacterized protein</fullName>
    </submittedName>
</protein>
<dbReference type="Proteomes" id="UP000187609">
    <property type="component" value="Unassembled WGS sequence"/>
</dbReference>
<name>A0A1J6IZY0_NICAT</name>
<dbReference type="EMBL" id="MJEQ01037185">
    <property type="protein sequence ID" value="OIT04307.1"/>
    <property type="molecule type" value="Genomic_DNA"/>
</dbReference>